<organism evidence="7 8">
    <name type="scientific">Podospora australis</name>
    <dbReference type="NCBI Taxonomy" id="1536484"/>
    <lineage>
        <taxon>Eukaryota</taxon>
        <taxon>Fungi</taxon>
        <taxon>Dikarya</taxon>
        <taxon>Ascomycota</taxon>
        <taxon>Pezizomycotina</taxon>
        <taxon>Sordariomycetes</taxon>
        <taxon>Sordariomycetidae</taxon>
        <taxon>Sordariales</taxon>
        <taxon>Podosporaceae</taxon>
        <taxon>Podospora</taxon>
    </lineage>
</organism>
<keyword evidence="4" id="KW-1015">Disulfide bond</keyword>
<evidence type="ECO:0000256" key="4">
    <source>
        <dbReference type="ARBA" id="ARBA00023157"/>
    </source>
</evidence>
<dbReference type="AlphaFoldDB" id="A0AAN7AGW3"/>
<keyword evidence="2" id="KW-0964">Secreted</keyword>
<evidence type="ECO:0000313" key="7">
    <source>
        <dbReference type="EMBL" id="KAK4188181.1"/>
    </source>
</evidence>
<feature type="signal peptide" evidence="5">
    <location>
        <begin position="1"/>
        <end position="15"/>
    </location>
</feature>
<reference evidence="7" key="1">
    <citation type="journal article" date="2023" name="Mol. Phylogenet. Evol.">
        <title>Genome-scale phylogeny and comparative genomics of the fungal order Sordariales.</title>
        <authorList>
            <person name="Hensen N."/>
            <person name="Bonometti L."/>
            <person name="Westerberg I."/>
            <person name="Brannstrom I.O."/>
            <person name="Guillou S."/>
            <person name="Cros-Aarteil S."/>
            <person name="Calhoun S."/>
            <person name="Haridas S."/>
            <person name="Kuo A."/>
            <person name="Mondo S."/>
            <person name="Pangilinan J."/>
            <person name="Riley R."/>
            <person name="LaButti K."/>
            <person name="Andreopoulos B."/>
            <person name="Lipzen A."/>
            <person name="Chen C."/>
            <person name="Yan M."/>
            <person name="Daum C."/>
            <person name="Ng V."/>
            <person name="Clum A."/>
            <person name="Steindorff A."/>
            <person name="Ohm R.A."/>
            <person name="Martin F."/>
            <person name="Silar P."/>
            <person name="Natvig D.O."/>
            <person name="Lalanne C."/>
            <person name="Gautier V."/>
            <person name="Ament-Velasquez S.L."/>
            <person name="Kruys A."/>
            <person name="Hutchinson M.I."/>
            <person name="Powell A.J."/>
            <person name="Barry K."/>
            <person name="Miller A.N."/>
            <person name="Grigoriev I.V."/>
            <person name="Debuchy R."/>
            <person name="Gladieux P."/>
            <person name="Hiltunen Thoren M."/>
            <person name="Johannesson H."/>
        </authorList>
    </citation>
    <scope>NUCLEOTIDE SEQUENCE</scope>
    <source>
        <strain evidence="7">PSN309</strain>
    </source>
</reference>
<sequence length="182" mass="20447">MHLPALSLLLPLALAGPIKFRQADAGCTDTSMKNFAWTVKDFDFHANYIFSTPAHQNSWGYTTFDLYNPADKSTTHCSAASNQLTDFFYGTIQYACDDSRANFNFSRPTNQLGVYQSWNCDDQDPQYPITFTGTGAANLQLDCSESFYQNPNWTIGAIYSRRDITCVLADHEVKPYEMTAIA</sequence>
<evidence type="ECO:0000256" key="1">
    <source>
        <dbReference type="ARBA" id="ARBA00004613"/>
    </source>
</evidence>
<reference evidence="7" key="2">
    <citation type="submission" date="2023-05" db="EMBL/GenBank/DDBJ databases">
        <authorList>
            <consortium name="Lawrence Berkeley National Laboratory"/>
            <person name="Steindorff A."/>
            <person name="Hensen N."/>
            <person name="Bonometti L."/>
            <person name="Westerberg I."/>
            <person name="Brannstrom I.O."/>
            <person name="Guillou S."/>
            <person name="Cros-Aarteil S."/>
            <person name="Calhoun S."/>
            <person name="Haridas S."/>
            <person name="Kuo A."/>
            <person name="Mondo S."/>
            <person name="Pangilinan J."/>
            <person name="Riley R."/>
            <person name="Labutti K."/>
            <person name="Andreopoulos B."/>
            <person name="Lipzen A."/>
            <person name="Chen C."/>
            <person name="Yanf M."/>
            <person name="Daum C."/>
            <person name="Ng V."/>
            <person name="Clum A."/>
            <person name="Ohm R."/>
            <person name="Martin F."/>
            <person name="Silar P."/>
            <person name="Natvig D."/>
            <person name="Lalanne C."/>
            <person name="Gautier V."/>
            <person name="Ament-Velasquez S.L."/>
            <person name="Kruys A."/>
            <person name="Hutchinson M.I."/>
            <person name="Powell A.J."/>
            <person name="Barry K."/>
            <person name="Miller A.N."/>
            <person name="Grigoriev I.V."/>
            <person name="Debuchy R."/>
            <person name="Gladieux P."/>
            <person name="Thoren M.H."/>
            <person name="Johannesson H."/>
        </authorList>
    </citation>
    <scope>NUCLEOTIDE SEQUENCE</scope>
    <source>
        <strain evidence="7">PSN309</strain>
    </source>
</reference>
<keyword evidence="8" id="KW-1185">Reference proteome</keyword>
<dbReference type="EMBL" id="MU864391">
    <property type="protein sequence ID" value="KAK4188181.1"/>
    <property type="molecule type" value="Genomic_DNA"/>
</dbReference>
<dbReference type="Proteomes" id="UP001302126">
    <property type="component" value="Unassembled WGS sequence"/>
</dbReference>
<evidence type="ECO:0000256" key="3">
    <source>
        <dbReference type="ARBA" id="ARBA00022729"/>
    </source>
</evidence>
<keyword evidence="3 5" id="KW-0732">Signal</keyword>
<protein>
    <recommendedName>
        <fullName evidence="6">AA1-like domain-containing protein</fullName>
    </recommendedName>
</protein>
<gene>
    <name evidence="7" type="ORF">QBC35DRAFT_496855</name>
</gene>
<dbReference type="GO" id="GO:0005576">
    <property type="term" value="C:extracellular region"/>
    <property type="evidence" value="ECO:0007669"/>
    <property type="project" value="UniProtKB-SubCell"/>
</dbReference>
<accession>A0AAN7AGW3</accession>
<evidence type="ECO:0000256" key="2">
    <source>
        <dbReference type="ARBA" id="ARBA00022525"/>
    </source>
</evidence>
<evidence type="ECO:0000256" key="5">
    <source>
        <dbReference type="SAM" id="SignalP"/>
    </source>
</evidence>
<evidence type="ECO:0000313" key="8">
    <source>
        <dbReference type="Proteomes" id="UP001302126"/>
    </source>
</evidence>
<comment type="caution">
    <text evidence="7">The sequence shown here is derived from an EMBL/GenBank/DDBJ whole genome shotgun (WGS) entry which is preliminary data.</text>
</comment>
<proteinExistence type="predicted"/>
<name>A0AAN7AGW3_9PEZI</name>
<dbReference type="Pfam" id="PF16541">
    <property type="entry name" value="AltA1"/>
    <property type="match status" value="1"/>
</dbReference>
<feature type="chain" id="PRO_5042840671" description="AA1-like domain-containing protein" evidence="5">
    <location>
        <begin position="16"/>
        <end position="182"/>
    </location>
</feature>
<feature type="domain" description="AA1-like" evidence="6">
    <location>
        <begin position="39"/>
        <end position="166"/>
    </location>
</feature>
<evidence type="ECO:0000259" key="6">
    <source>
        <dbReference type="Pfam" id="PF16541"/>
    </source>
</evidence>
<comment type="subcellular location">
    <subcellularLocation>
        <location evidence="1">Secreted</location>
    </subcellularLocation>
</comment>
<dbReference type="InterPro" id="IPR032382">
    <property type="entry name" value="AltA1"/>
</dbReference>